<gene>
    <name evidence="2" type="ORF">NBR_LOCUS9859</name>
</gene>
<evidence type="ECO:0000313" key="4">
    <source>
        <dbReference type="WBParaSite" id="NBR_0000985801-mRNA-1"/>
    </source>
</evidence>
<evidence type="ECO:0000313" key="2">
    <source>
        <dbReference type="EMBL" id="VDL73448.1"/>
    </source>
</evidence>
<reference evidence="2 3" key="2">
    <citation type="submission" date="2018-11" db="EMBL/GenBank/DDBJ databases">
        <authorList>
            <consortium name="Pathogen Informatics"/>
        </authorList>
    </citation>
    <scope>NUCLEOTIDE SEQUENCE [LARGE SCALE GENOMIC DNA]</scope>
</reference>
<proteinExistence type="predicted"/>
<accession>A0A0N4Y2C8</accession>
<keyword evidence="3" id="KW-1185">Reference proteome</keyword>
<evidence type="ECO:0000313" key="3">
    <source>
        <dbReference type="Proteomes" id="UP000271162"/>
    </source>
</evidence>
<evidence type="ECO:0000256" key="1">
    <source>
        <dbReference type="SAM" id="MobiDB-lite"/>
    </source>
</evidence>
<feature type="compositionally biased region" description="Polar residues" evidence="1">
    <location>
        <begin position="34"/>
        <end position="46"/>
    </location>
</feature>
<name>A0A0N4Y2C8_NIPBR</name>
<reference evidence="4" key="1">
    <citation type="submission" date="2017-02" db="UniProtKB">
        <authorList>
            <consortium name="WormBaseParasite"/>
        </authorList>
    </citation>
    <scope>IDENTIFICATION</scope>
</reference>
<sequence>MIETRTRYCQEWSTSTPSALVSSEPTPTRDCGRNQGTPLRQGTGTSSNVVNEMNVAEFWRVMSLPEVPVFSGKSNECFKRFVRAFNTKYPSTHWAESSRLQLFEGFLRRDATTIFATLSDEVRKSSVDMVVAAMKKRLRVDTASARFKAMAELRTLTMRADQSVSSVWYWKSYLVAHTLMSRSRRYHYRKLRS</sequence>
<dbReference type="EMBL" id="UYSL01020213">
    <property type="protein sequence ID" value="VDL73448.1"/>
    <property type="molecule type" value="Genomic_DNA"/>
</dbReference>
<dbReference type="Proteomes" id="UP000271162">
    <property type="component" value="Unassembled WGS sequence"/>
</dbReference>
<feature type="compositionally biased region" description="Polar residues" evidence="1">
    <location>
        <begin position="16"/>
        <end position="26"/>
    </location>
</feature>
<dbReference type="WBParaSite" id="NBR_0000985801-mRNA-1">
    <property type="protein sequence ID" value="NBR_0000985801-mRNA-1"/>
    <property type="gene ID" value="NBR_0000985801"/>
</dbReference>
<dbReference type="AlphaFoldDB" id="A0A0N4Y2C8"/>
<organism evidence="4">
    <name type="scientific">Nippostrongylus brasiliensis</name>
    <name type="common">Rat hookworm</name>
    <dbReference type="NCBI Taxonomy" id="27835"/>
    <lineage>
        <taxon>Eukaryota</taxon>
        <taxon>Metazoa</taxon>
        <taxon>Ecdysozoa</taxon>
        <taxon>Nematoda</taxon>
        <taxon>Chromadorea</taxon>
        <taxon>Rhabditida</taxon>
        <taxon>Rhabditina</taxon>
        <taxon>Rhabditomorpha</taxon>
        <taxon>Strongyloidea</taxon>
        <taxon>Heligmosomidae</taxon>
        <taxon>Nippostrongylus</taxon>
    </lineage>
</organism>
<feature type="region of interest" description="Disordered" evidence="1">
    <location>
        <begin position="16"/>
        <end position="46"/>
    </location>
</feature>
<protein>
    <submittedName>
        <fullName evidence="2 4">Uncharacterized protein</fullName>
    </submittedName>
</protein>